<evidence type="ECO:0000313" key="2">
    <source>
        <dbReference type="Proteomes" id="UP000033123"/>
    </source>
</evidence>
<protein>
    <submittedName>
        <fullName evidence="1">Uncharacterized protein</fullName>
    </submittedName>
</protein>
<gene>
    <name evidence="1" type="ORF">MSSAC_2038</name>
</gene>
<dbReference type="KEGG" id="msj:MSSAC_2038"/>
<dbReference type="Proteomes" id="UP000033123">
    <property type="component" value="Chromosome"/>
</dbReference>
<sequence>MTGSAAAGGYIGTVIAAIYTKSSKVANAVGVLVAWTIGTVYWSEKNADGSLDMDTLYKYSQGVIVSTI</sequence>
<reference evidence="1 2" key="1">
    <citation type="submission" date="2014-07" db="EMBL/GenBank/DDBJ databases">
        <title>Methanogenic archaea and the global carbon cycle.</title>
        <authorList>
            <person name="Henriksen J.R."/>
            <person name="Luke J."/>
            <person name="Reinhart S."/>
            <person name="Benedict M.N."/>
            <person name="Youngblut N.D."/>
            <person name="Metcalf M.E."/>
            <person name="Whitaker R.J."/>
            <person name="Metcalf W.W."/>
        </authorList>
    </citation>
    <scope>NUCLEOTIDE SEQUENCE [LARGE SCALE GENOMIC DNA]</scope>
    <source>
        <strain evidence="1 2">C2J</strain>
    </source>
</reference>
<dbReference type="EMBL" id="CP009508">
    <property type="protein sequence ID" value="AKB36628.1"/>
    <property type="molecule type" value="Genomic_DNA"/>
</dbReference>
<dbReference type="PATRIC" id="fig|1434118.4.peg.2606"/>
<accession>A0A0E3PPX2</accession>
<name>A0A0E3PPX2_9EURY</name>
<organism evidence="1 2">
    <name type="scientific">Methanosarcina siciliae C2J</name>
    <dbReference type="NCBI Taxonomy" id="1434118"/>
    <lineage>
        <taxon>Archaea</taxon>
        <taxon>Methanobacteriati</taxon>
        <taxon>Methanobacteriota</taxon>
        <taxon>Stenosarchaea group</taxon>
        <taxon>Methanomicrobia</taxon>
        <taxon>Methanosarcinales</taxon>
        <taxon>Methanosarcinaceae</taxon>
        <taxon>Methanosarcina</taxon>
    </lineage>
</organism>
<dbReference type="GeneID" id="24871648"/>
<proteinExistence type="predicted"/>
<dbReference type="AlphaFoldDB" id="A0A0E3PPX2"/>
<dbReference type="HOGENOM" id="CLU_2784158_0_0_2"/>
<evidence type="ECO:0000313" key="1">
    <source>
        <dbReference type="EMBL" id="AKB36628.1"/>
    </source>
</evidence>
<dbReference type="RefSeq" id="WP_048182370.1">
    <property type="nucleotide sequence ID" value="NZ_CP009508.1"/>
</dbReference>